<protein>
    <submittedName>
        <fullName evidence="4">Cell adhesion molecule Dscam2-like</fullName>
    </submittedName>
</protein>
<organism evidence="3 4">
    <name type="scientific">Frankliniella occidentalis</name>
    <name type="common">Western flower thrips</name>
    <name type="synonym">Euthrips occidentalis</name>
    <dbReference type="NCBI Taxonomy" id="133901"/>
    <lineage>
        <taxon>Eukaryota</taxon>
        <taxon>Metazoa</taxon>
        <taxon>Ecdysozoa</taxon>
        <taxon>Arthropoda</taxon>
        <taxon>Hexapoda</taxon>
        <taxon>Insecta</taxon>
        <taxon>Pterygota</taxon>
        <taxon>Neoptera</taxon>
        <taxon>Paraneoptera</taxon>
        <taxon>Thysanoptera</taxon>
        <taxon>Terebrantia</taxon>
        <taxon>Thripoidea</taxon>
        <taxon>Thripidae</taxon>
        <taxon>Frankliniella</taxon>
    </lineage>
</organism>
<evidence type="ECO:0000313" key="3">
    <source>
        <dbReference type="Proteomes" id="UP000504606"/>
    </source>
</evidence>
<dbReference type="RefSeq" id="XP_052128080.1">
    <property type="nucleotide sequence ID" value="XM_052272120.1"/>
</dbReference>
<keyword evidence="2" id="KW-1133">Transmembrane helix</keyword>
<dbReference type="AlphaFoldDB" id="A0A9C6X2T9"/>
<feature type="compositionally biased region" description="Basic residues" evidence="1">
    <location>
        <begin position="212"/>
        <end position="222"/>
    </location>
</feature>
<reference evidence="4" key="1">
    <citation type="submission" date="2025-08" db="UniProtKB">
        <authorList>
            <consortium name="RefSeq"/>
        </authorList>
    </citation>
    <scope>IDENTIFICATION</scope>
    <source>
        <tissue evidence="4">Whole organism</tissue>
    </source>
</reference>
<dbReference type="OrthoDB" id="8195981at2759"/>
<keyword evidence="3" id="KW-1185">Reference proteome</keyword>
<dbReference type="Proteomes" id="UP000504606">
    <property type="component" value="Unplaced"/>
</dbReference>
<gene>
    <name evidence="4" type="primary">LOC127750422</name>
</gene>
<feature type="compositionally biased region" description="Low complexity" evidence="1">
    <location>
        <begin position="297"/>
        <end position="319"/>
    </location>
</feature>
<feature type="compositionally biased region" description="Low complexity" evidence="1">
    <location>
        <begin position="202"/>
        <end position="211"/>
    </location>
</feature>
<sequence length="427" mass="46379">MIPVSNNALPSQRLSIAPLVPRARYTVRVTAHNNAGSTVHLYNFTGPAPLAADGDAAVDSAAADAGLSSTPFYLDAAVLAPTLISVLALVSAVALACFCFRRNLETRSAAMVSLDNKQNMSMEHRDQYYSTARKPLQSPGRDINALDRIPEYSEDIYPYATFHLPEHENMGGNPQRRGTFLGYHEALDLGLEEDHYQHIRHPGAAAPPGSRARSRSRSRSRANSRGGGKRSDSDETESGSESDHALPGQGGQGSLRMPLKHRGSGSSGSKQDKDGRSSSSSSSGNAQPRGHRRASRHAAQLAQLAQHAQLQQHQQHQLAVSRPSPQHSFLYRGPKLSTSVDQTTERLTLPSRRHRRRDRELSLGGIVGMDLRLPAEMSDAECDLESLQQTLRLGDQPRALPPHLPPFPAHVQVFGSRGASQDFTIAV</sequence>
<name>A0A9C6X2T9_FRAOC</name>
<keyword evidence="2" id="KW-0472">Membrane</keyword>
<feature type="region of interest" description="Disordered" evidence="1">
    <location>
        <begin position="200"/>
        <end position="356"/>
    </location>
</feature>
<evidence type="ECO:0000256" key="2">
    <source>
        <dbReference type="SAM" id="Phobius"/>
    </source>
</evidence>
<proteinExistence type="predicted"/>
<keyword evidence="2" id="KW-0812">Transmembrane</keyword>
<feature type="transmembrane region" description="Helical" evidence="2">
    <location>
        <begin position="76"/>
        <end position="100"/>
    </location>
</feature>
<accession>A0A9C6X2T9</accession>
<evidence type="ECO:0000313" key="4">
    <source>
        <dbReference type="RefSeq" id="XP_052128080.1"/>
    </source>
</evidence>
<dbReference type="GeneID" id="127750422"/>
<dbReference type="KEGG" id="foc:127750422"/>
<evidence type="ECO:0000256" key="1">
    <source>
        <dbReference type="SAM" id="MobiDB-lite"/>
    </source>
</evidence>